<organism evidence="2">
    <name type="scientific">Siphoviridae sp. ct3lF2</name>
    <dbReference type="NCBI Taxonomy" id="2825324"/>
    <lineage>
        <taxon>Viruses</taxon>
        <taxon>Duplodnaviria</taxon>
        <taxon>Heunggongvirae</taxon>
        <taxon>Uroviricota</taxon>
        <taxon>Caudoviricetes</taxon>
    </lineage>
</organism>
<evidence type="ECO:0000313" key="2">
    <source>
        <dbReference type="EMBL" id="DAE08719.1"/>
    </source>
</evidence>
<proteinExistence type="predicted"/>
<dbReference type="Pfam" id="PF22479">
    <property type="entry name" value="Pam3_gp18"/>
    <property type="match status" value="1"/>
</dbReference>
<protein>
    <recommendedName>
        <fullName evidence="1">Cyanophage baseplate Pam3 plug gp18 domain-containing protein</fullName>
    </recommendedName>
</protein>
<sequence>MRIMTDAAARAYIPITGDMVPCSIEIKLTDKTYRMAFRYNEAGDFFTVDLSIPVPENEVLCYGESIRYGKPLFEQFSDERYPLPLIIPAAADGDQIDTITYDNFGQAVKLWLVDRGD</sequence>
<name>A0A8S5PNH3_9CAUD</name>
<accession>A0A8S5PNH3</accession>
<evidence type="ECO:0000259" key="1">
    <source>
        <dbReference type="Pfam" id="PF22479"/>
    </source>
</evidence>
<dbReference type="InterPro" id="IPR054252">
    <property type="entry name" value="Pam3_gp18"/>
</dbReference>
<reference evidence="2" key="1">
    <citation type="journal article" date="2021" name="Proc. Natl. Acad. Sci. U.S.A.">
        <title>A Catalog of Tens of Thousands of Viruses from Human Metagenomes Reveals Hidden Associations with Chronic Diseases.</title>
        <authorList>
            <person name="Tisza M.J."/>
            <person name="Buck C.B."/>
        </authorList>
    </citation>
    <scope>NUCLEOTIDE SEQUENCE</scope>
    <source>
        <strain evidence="2">Ct3lF2</strain>
    </source>
</reference>
<dbReference type="EMBL" id="BK015473">
    <property type="protein sequence ID" value="DAE08719.1"/>
    <property type="molecule type" value="Genomic_DNA"/>
</dbReference>
<feature type="domain" description="Cyanophage baseplate Pam3 plug gp18" evidence="1">
    <location>
        <begin position="11"/>
        <end position="114"/>
    </location>
</feature>